<feature type="region of interest" description="Disordered" evidence="1">
    <location>
        <begin position="86"/>
        <end position="129"/>
    </location>
</feature>
<feature type="region of interest" description="Disordered" evidence="1">
    <location>
        <begin position="1"/>
        <end position="63"/>
    </location>
</feature>
<gene>
    <name evidence="2" type="ORF">LR48_Vigan11g096400</name>
</gene>
<dbReference type="Gramene" id="KOM57931">
    <property type="protein sequence ID" value="KOM57931"/>
    <property type="gene ID" value="LR48_Vigan11g096400"/>
</dbReference>
<feature type="compositionally biased region" description="Low complexity" evidence="1">
    <location>
        <begin position="52"/>
        <end position="61"/>
    </location>
</feature>
<accession>A0A0L9VS77</accession>
<evidence type="ECO:0000313" key="3">
    <source>
        <dbReference type="Proteomes" id="UP000053144"/>
    </source>
</evidence>
<dbReference type="Proteomes" id="UP000053144">
    <property type="component" value="Chromosome 11"/>
</dbReference>
<dbReference type="EMBL" id="CM003381">
    <property type="protein sequence ID" value="KOM57931.1"/>
    <property type="molecule type" value="Genomic_DNA"/>
</dbReference>
<organism evidence="2 3">
    <name type="scientific">Phaseolus angularis</name>
    <name type="common">Azuki bean</name>
    <name type="synonym">Vigna angularis</name>
    <dbReference type="NCBI Taxonomy" id="3914"/>
    <lineage>
        <taxon>Eukaryota</taxon>
        <taxon>Viridiplantae</taxon>
        <taxon>Streptophyta</taxon>
        <taxon>Embryophyta</taxon>
        <taxon>Tracheophyta</taxon>
        <taxon>Spermatophyta</taxon>
        <taxon>Magnoliopsida</taxon>
        <taxon>eudicotyledons</taxon>
        <taxon>Gunneridae</taxon>
        <taxon>Pentapetalae</taxon>
        <taxon>rosids</taxon>
        <taxon>fabids</taxon>
        <taxon>Fabales</taxon>
        <taxon>Fabaceae</taxon>
        <taxon>Papilionoideae</taxon>
        <taxon>50 kb inversion clade</taxon>
        <taxon>NPAAA clade</taxon>
        <taxon>indigoferoid/millettioid clade</taxon>
        <taxon>Phaseoleae</taxon>
        <taxon>Vigna</taxon>
    </lineage>
</organism>
<evidence type="ECO:0000256" key="1">
    <source>
        <dbReference type="SAM" id="MobiDB-lite"/>
    </source>
</evidence>
<protein>
    <submittedName>
        <fullName evidence="2">Uncharacterized protein</fullName>
    </submittedName>
</protein>
<dbReference type="AlphaFoldDB" id="A0A0L9VS77"/>
<sequence length="393" mass="42778">MGAVGGDIRSSSSVSSSFLEKSDEREVDSGPESPFYGGERGESSSKARDPRTTSSSRASASIKIRQVVPLTDQVTVAIAQPTTVVDLEPSTGTTPSVVAAPSTEKKRKSKEGEKSSSKRNCREGSSSHSIPVGVFDPKFHVSSRRNFHMSSSQCVIVEPMSEGHLINAAMELTARGAMLSWCVRELANRRGARNLQTELDKEKKTSDALQTRVEALAIDHTGCAERRAGLQTKLDDARAELTKTSYQLKAAGAKADQSVEEVGKLRIKVKRLRWREEELEGFNKALRQAAFLLKVDPLAFGFDINQDVFSGKMLLIDEADDEDTGVDEPAHVDNAAPEDPFVEDQAGKTSRWAAGWGGLLELVVHRSAKLTTVSFWNSVHQLGLSYRAAGIEM</sequence>
<reference evidence="3" key="1">
    <citation type="journal article" date="2015" name="Proc. Natl. Acad. Sci. U.S.A.">
        <title>Genome sequencing of adzuki bean (Vigna angularis) provides insight into high starch and low fat accumulation and domestication.</title>
        <authorList>
            <person name="Yang K."/>
            <person name="Tian Z."/>
            <person name="Chen C."/>
            <person name="Luo L."/>
            <person name="Zhao B."/>
            <person name="Wang Z."/>
            <person name="Yu L."/>
            <person name="Li Y."/>
            <person name="Sun Y."/>
            <person name="Li W."/>
            <person name="Chen Y."/>
            <person name="Li Y."/>
            <person name="Zhang Y."/>
            <person name="Ai D."/>
            <person name="Zhao J."/>
            <person name="Shang C."/>
            <person name="Ma Y."/>
            <person name="Wu B."/>
            <person name="Wang M."/>
            <person name="Gao L."/>
            <person name="Sun D."/>
            <person name="Zhang P."/>
            <person name="Guo F."/>
            <person name="Wang W."/>
            <person name="Li Y."/>
            <person name="Wang J."/>
            <person name="Varshney R.K."/>
            <person name="Wang J."/>
            <person name="Ling H.Q."/>
            <person name="Wan P."/>
        </authorList>
    </citation>
    <scope>NUCLEOTIDE SEQUENCE</scope>
    <source>
        <strain evidence="3">cv. Jingnong 6</strain>
    </source>
</reference>
<feature type="compositionally biased region" description="Basic and acidic residues" evidence="1">
    <location>
        <begin position="39"/>
        <end position="51"/>
    </location>
</feature>
<name>A0A0L9VS77_PHAAN</name>
<feature type="compositionally biased region" description="Basic and acidic residues" evidence="1">
    <location>
        <begin position="110"/>
        <end position="122"/>
    </location>
</feature>
<proteinExistence type="predicted"/>
<evidence type="ECO:0000313" key="2">
    <source>
        <dbReference type="EMBL" id="KOM57931.1"/>
    </source>
</evidence>